<dbReference type="EMBL" id="CAICTM010000342">
    <property type="protein sequence ID" value="CAB9508344.1"/>
    <property type="molecule type" value="Genomic_DNA"/>
</dbReference>
<reference evidence="1" key="1">
    <citation type="submission" date="2020-06" db="EMBL/GenBank/DDBJ databases">
        <authorList>
            <consortium name="Plant Systems Biology data submission"/>
        </authorList>
    </citation>
    <scope>NUCLEOTIDE SEQUENCE</scope>
    <source>
        <strain evidence="1">D6</strain>
    </source>
</reference>
<evidence type="ECO:0000313" key="2">
    <source>
        <dbReference type="Proteomes" id="UP001153069"/>
    </source>
</evidence>
<keyword evidence="2" id="KW-1185">Reference proteome</keyword>
<comment type="caution">
    <text evidence="1">The sequence shown here is derived from an EMBL/GenBank/DDBJ whole genome shotgun (WGS) entry which is preliminary data.</text>
</comment>
<sequence>MNTKETPRVSTLNGQAVDFLKVGNHSHAIGKLQEALAAVRSNLDSGESTTESRRSSGGSGVGRICVPVGVRAYFAVYSSTVDDEEDGRTDRAGSVFRCFDRAFVLPDNAGENRTSCVVLYNLGLSHTLAWLETHQASDLNMAIKLYKMALSVAENCMVEETMDDYVLLQLLALFNNLGYLQHYHAQSLSAARQAELTLHCVGAIRALIGTRYPAAGKQQQEQAVARVCSEEDFLFFRWSVLFLFQQKEKDVAPAA</sequence>
<dbReference type="AlphaFoldDB" id="A0A9N8DTN3"/>
<name>A0A9N8DTN3_9STRA</name>
<accession>A0A9N8DTN3</accession>
<evidence type="ECO:0000313" key="1">
    <source>
        <dbReference type="EMBL" id="CAB9508344.1"/>
    </source>
</evidence>
<dbReference type="Proteomes" id="UP001153069">
    <property type="component" value="Unassembled WGS sequence"/>
</dbReference>
<protein>
    <submittedName>
        <fullName evidence="1">Uncharacterized protein</fullName>
    </submittedName>
</protein>
<gene>
    <name evidence="1" type="ORF">SEMRO_343_G122040.1</name>
</gene>
<organism evidence="1 2">
    <name type="scientific">Seminavis robusta</name>
    <dbReference type="NCBI Taxonomy" id="568900"/>
    <lineage>
        <taxon>Eukaryota</taxon>
        <taxon>Sar</taxon>
        <taxon>Stramenopiles</taxon>
        <taxon>Ochrophyta</taxon>
        <taxon>Bacillariophyta</taxon>
        <taxon>Bacillariophyceae</taxon>
        <taxon>Bacillariophycidae</taxon>
        <taxon>Naviculales</taxon>
        <taxon>Naviculaceae</taxon>
        <taxon>Seminavis</taxon>
    </lineage>
</organism>
<proteinExistence type="predicted"/>